<protein>
    <submittedName>
        <fullName evidence="1">Uncharacterized protein</fullName>
    </submittedName>
</protein>
<dbReference type="Proteomes" id="UP000029665">
    <property type="component" value="Unassembled WGS sequence"/>
</dbReference>
<evidence type="ECO:0000313" key="1">
    <source>
        <dbReference type="EMBL" id="CDO69610.1"/>
    </source>
</evidence>
<comment type="caution">
    <text evidence="1">The sequence shown here is derived from an EMBL/GenBank/DDBJ whole genome shotgun (WGS) entry which is preliminary data.</text>
</comment>
<evidence type="ECO:0000313" key="2">
    <source>
        <dbReference type="Proteomes" id="UP000029665"/>
    </source>
</evidence>
<keyword evidence="2" id="KW-1185">Reference proteome</keyword>
<dbReference type="HOGENOM" id="CLU_2795181_0_0_1"/>
<organism evidence="1 2">
    <name type="scientific">Pycnoporus cinnabarinus</name>
    <name type="common">Cinnabar-red polypore</name>
    <name type="synonym">Trametes cinnabarina</name>
    <dbReference type="NCBI Taxonomy" id="5643"/>
    <lineage>
        <taxon>Eukaryota</taxon>
        <taxon>Fungi</taxon>
        <taxon>Dikarya</taxon>
        <taxon>Basidiomycota</taxon>
        <taxon>Agaricomycotina</taxon>
        <taxon>Agaricomycetes</taxon>
        <taxon>Polyporales</taxon>
        <taxon>Polyporaceae</taxon>
        <taxon>Trametes</taxon>
    </lineage>
</organism>
<proteinExistence type="predicted"/>
<name>A0A060S5I2_PYCCI</name>
<accession>A0A060S5I2</accession>
<reference evidence="1" key="1">
    <citation type="submission" date="2014-01" db="EMBL/GenBank/DDBJ databases">
        <title>The genome of the white-rot fungus Pycnoporus cinnabarinus: a basidiomycete model with a versatile arsenal for lignocellulosic biomass breakdown.</title>
        <authorList>
            <person name="Levasseur A."/>
            <person name="Lomascolo A."/>
            <person name="Ruiz-Duenas F.J."/>
            <person name="Uzan E."/>
            <person name="Piumi F."/>
            <person name="Kues U."/>
            <person name="Ram A.F.J."/>
            <person name="Murat C."/>
            <person name="Haon M."/>
            <person name="Benoit I."/>
            <person name="Arfi Y."/>
            <person name="Chevret D."/>
            <person name="Drula E."/>
            <person name="Kwon M.J."/>
            <person name="Gouret P."/>
            <person name="Lesage-Meessen L."/>
            <person name="Lombard V."/>
            <person name="Mariette J."/>
            <person name="Noirot C."/>
            <person name="Park J."/>
            <person name="Patyshakuliyeva A."/>
            <person name="Wieneger R.A.B."/>
            <person name="Wosten H.A.B."/>
            <person name="Martin F."/>
            <person name="Coutinho P.M."/>
            <person name="de Vries R."/>
            <person name="Martinez A.T."/>
            <person name="Klopp C."/>
            <person name="Pontarotti P."/>
            <person name="Henrissat B."/>
            <person name="Record E."/>
        </authorList>
    </citation>
    <scope>NUCLEOTIDE SEQUENCE [LARGE SCALE GENOMIC DNA]</scope>
    <source>
        <strain evidence="1">BRFM137</strain>
    </source>
</reference>
<sequence>MGASLRLSVPPSPVPRPPFLVPLDPGLTSVMQSKLINWLATDCDADNNAHGGLCVATDQRWYVQVQHS</sequence>
<dbReference type="OrthoDB" id="3262655at2759"/>
<gene>
    <name evidence="1" type="ORF">BN946_scf184778.g3</name>
</gene>
<dbReference type="EMBL" id="CCBP010000051">
    <property type="protein sequence ID" value="CDO69610.1"/>
    <property type="molecule type" value="Genomic_DNA"/>
</dbReference>
<dbReference type="AlphaFoldDB" id="A0A060S5I2"/>